<name>J3L038_ORYBR</name>
<sequence>ISNANRGSSYDFLIDKFKSKLSSLRANKLSHAGRLALIKSVFSSIPVYYMSHILLSKNLIPKLTSIIRKFWWKGALNDTDKTGICFPGLGIRDLQMVNKSLIIQTTWRILTNPDDLLSQVLKGKYFPHTSFWKSPVHIPKSHTWSSI</sequence>
<proteinExistence type="predicted"/>
<dbReference type="OMA" id="ANRIHCK"/>
<dbReference type="HOGENOM" id="CLU_103609_0_0_1"/>
<reference evidence="1" key="1">
    <citation type="journal article" date="2013" name="Nat. Commun.">
        <title>Whole-genome sequencing of Oryza brachyantha reveals mechanisms underlying Oryza genome evolution.</title>
        <authorList>
            <person name="Chen J."/>
            <person name="Huang Q."/>
            <person name="Gao D."/>
            <person name="Wang J."/>
            <person name="Lang Y."/>
            <person name="Liu T."/>
            <person name="Li B."/>
            <person name="Bai Z."/>
            <person name="Luis Goicoechea J."/>
            <person name="Liang C."/>
            <person name="Chen C."/>
            <person name="Zhang W."/>
            <person name="Sun S."/>
            <person name="Liao Y."/>
            <person name="Zhang X."/>
            <person name="Yang L."/>
            <person name="Song C."/>
            <person name="Wang M."/>
            <person name="Shi J."/>
            <person name="Liu G."/>
            <person name="Liu J."/>
            <person name="Zhou H."/>
            <person name="Zhou W."/>
            <person name="Yu Q."/>
            <person name="An N."/>
            <person name="Chen Y."/>
            <person name="Cai Q."/>
            <person name="Wang B."/>
            <person name="Liu B."/>
            <person name="Min J."/>
            <person name="Huang Y."/>
            <person name="Wu H."/>
            <person name="Li Z."/>
            <person name="Zhang Y."/>
            <person name="Yin Y."/>
            <person name="Song W."/>
            <person name="Jiang J."/>
            <person name="Jackson S.A."/>
            <person name="Wing R.A."/>
            <person name="Wang J."/>
            <person name="Chen M."/>
        </authorList>
    </citation>
    <scope>NUCLEOTIDE SEQUENCE [LARGE SCALE GENOMIC DNA]</scope>
    <source>
        <strain evidence="1">cv. IRGC 101232</strain>
    </source>
</reference>
<dbReference type="PANTHER" id="PTHR33116:SF86">
    <property type="entry name" value="REVERSE TRANSCRIPTASE DOMAIN-CONTAINING PROTEIN"/>
    <property type="match status" value="1"/>
</dbReference>
<organism evidence="1">
    <name type="scientific">Oryza brachyantha</name>
    <name type="common">malo sina</name>
    <dbReference type="NCBI Taxonomy" id="4533"/>
    <lineage>
        <taxon>Eukaryota</taxon>
        <taxon>Viridiplantae</taxon>
        <taxon>Streptophyta</taxon>
        <taxon>Embryophyta</taxon>
        <taxon>Tracheophyta</taxon>
        <taxon>Spermatophyta</taxon>
        <taxon>Magnoliopsida</taxon>
        <taxon>Liliopsida</taxon>
        <taxon>Poales</taxon>
        <taxon>Poaceae</taxon>
        <taxon>BOP clade</taxon>
        <taxon>Oryzoideae</taxon>
        <taxon>Oryzeae</taxon>
        <taxon>Oryzinae</taxon>
        <taxon>Oryza</taxon>
    </lineage>
</organism>
<dbReference type="Gramene" id="OB01G25940.1">
    <property type="protein sequence ID" value="OB01G25940.1"/>
    <property type="gene ID" value="OB01G25940"/>
</dbReference>
<reference evidence="1" key="2">
    <citation type="submission" date="2013-04" db="UniProtKB">
        <authorList>
            <consortium name="EnsemblPlants"/>
        </authorList>
    </citation>
    <scope>IDENTIFICATION</scope>
</reference>
<evidence type="ECO:0000313" key="1">
    <source>
        <dbReference type="EnsemblPlants" id="OB01G25940.1"/>
    </source>
</evidence>
<evidence type="ECO:0008006" key="3">
    <source>
        <dbReference type="Google" id="ProtNLM"/>
    </source>
</evidence>
<dbReference type="AlphaFoldDB" id="J3L038"/>
<evidence type="ECO:0000313" key="2">
    <source>
        <dbReference type="Proteomes" id="UP000006038"/>
    </source>
</evidence>
<dbReference type="eggNOG" id="KOG1075">
    <property type="taxonomic scope" value="Eukaryota"/>
</dbReference>
<dbReference type="PANTHER" id="PTHR33116">
    <property type="entry name" value="REVERSE TRANSCRIPTASE ZINC-BINDING DOMAIN-CONTAINING PROTEIN-RELATED-RELATED"/>
    <property type="match status" value="1"/>
</dbReference>
<keyword evidence="2" id="KW-1185">Reference proteome</keyword>
<accession>J3L038</accession>
<protein>
    <recommendedName>
        <fullName evidence="3">Reverse transcriptase</fullName>
    </recommendedName>
</protein>
<dbReference type="EnsemblPlants" id="OB01G25940.1">
    <property type="protein sequence ID" value="OB01G25940.1"/>
    <property type="gene ID" value="OB01G25940"/>
</dbReference>
<dbReference type="Proteomes" id="UP000006038">
    <property type="component" value="Chromosome 1"/>
</dbReference>